<evidence type="ECO:0000256" key="5">
    <source>
        <dbReference type="SAM" id="MobiDB-lite"/>
    </source>
</evidence>
<feature type="region of interest" description="Disordered" evidence="5">
    <location>
        <begin position="829"/>
        <end position="882"/>
    </location>
</feature>
<reference evidence="8 9" key="1">
    <citation type="journal article" date="2017" name="BMC Genomics">
        <title>Comparative genomic and phylogenomic analyses of the Bifidobacteriaceae family.</title>
        <authorList>
            <person name="Lugli G.A."/>
            <person name="Milani C."/>
            <person name="Turroni F."/>
            <person name="Duranti S."/>
            <person name="Mancabelli L."/>
            <person name="Mangifesta M."/>
            <person name="Ferrario C."/>
            <person name="Modesto M."/>
            <person name="Mattarelli P."/>
            <person name="Jiri K."/>
            <person name="van Sinderen D."/>
            <person name="Ventura M."/>
        </authorList>
    </citation>
    <scope>NUCLEOTIDE SEQUENCE [LARGE SCALE GENOMIC DNA]</scope>
    <source>
        <strain evidence="8 9">DSM 24744</strain>
    </source>
</reference>
<organism evidence="8 9">
    <name type="scientific">Pseudoscardovia suis</name>
    <dbReference type="NCBI Taxonomy" id="987063"/>
    <lineage>
        <taxon>Bacteria</taxon>
        <taxon>Bacillati</taxon>
        <taxon>Actinomycetota</taxon>
        <taxon>Actinomycetes</taxon>
        <taxon>Bifidobacteriales</taxon>
        <taxon>Bifidobacteriaceae</taxon>
        <taxon>Pseudoscardovia</taxon>
    </lineage>
</organism>
<evidence type="ECO:0000259" key="7">
    <source>
        <dbReference type="PROSITE" id="PS50234"/>
    </source>
</evidence>
<keyword evidence="4" id="KW-0106">Calcium</keyword>
<dbReference type="InterPro" id="IPR059100">
    <property type="entry name" value="TSP3_bac"/>
</dbReference>
<accession>A0A261EQI4</accession>
<feature type="compositionally biased region" description="Acidic residues" evidence="5">
    <location>
        <begin position="831"/>
        <end position="846"/>
    </location>
</feature>
<comment type="caution">
    <text evidence="8">The sequence shown here is derived from an EMBL/GenBank/DDBJ whole genome shotgun (WGS) entry which is preliminary data.</text>
</comment>
<evidence type="ECO:0000256" key="2">
    <source>
        <dbReference type="ARBA" id="ARBA00022525"/>
    </source>
</evidence>
<dbReference type="GO" id="GO:0005975">
    <property type="term" value="P:carbohydrate metabolic process"/>
    <property type="evidence" value="ECO:0007669"/>
    <property type="project" value="UniProtKB-ARBA"/>
</dbReference>
<feature type="signal peptide" evidence="6">
    <location>
        <begin position="1"/>
        <end position="27"/>
    </location>
</feature>
<keyword evidence="9" id="KW-1185">Reference proteome</keyword>
<dbReference type="CDD" id="cd20742">
    <property type="entry name" value="FIX_vWA-like"/>
    <property type="match status" value="1"/>
</dbReference>
<dbReference type="InterPro" id="IPR002035">
    <property type="entry name" value="VWF_A"/>
</dbReference>
<evidence type="ECO:0000256" key="6">
    <source>
        <dbReference type="SAM" id="SignalP"/>
    </source>
</evidence>
<dbReference type="GO" id="GO:0005509">
    <property type="term" value="F:calcium ion binding"/>
    <property type="evidence" value="ECO:0007669"/>
    <property type="project" value="InterPro"/>
</dbReference>
<name>A0A261EQI4_9BIFI</name>
<keyword evidence="2" id="KW-0964">Secreted</keyword>
<dbReference type="Pfam" id="PF00092">
    <property type="entry name" value="VWA"/>
    <property type="match status" value="1"/>
</dbReference>
<dbReference type="PANTHER" id="PTHR37467">
    <property type="entry name" value="EXPORTED CALCIUM-BINDING GLYCOPROTEIN-RELATED"/>
    <property type="match status" value="1"/>
</dbReference>
<dbReference type="PROSITE" id="PS50234">
    <property type="entry name" value="VWFA"/>
    <property type="match status" value="1"/>
</dbReference>
<dbReference type="InterPro" id="IPR053180">
    <property type="entry name" value="Ca-binding_acidic-repeat"/>
</dbReference>
<dbReference type="CDD" id="cd00198">
    <property type="entry name" value="vWFA"/>
    <property type="match status" value="1"/>
</dbReference>
<dbReference type="Gene3D" id="2.60.40.10">
    <property type="entry name" value="Immunoglobulins"/>
    <property type="match status" value="3"/>
</dbReference>
<dbReference type="InterPro" id="IPR028974">
    <property type="entry name" value="TSP_type-3_rpt"/>
</dbReference>
<sequence>MRNSRLSCALCAILSILMMLPVPMAFAATETSPATTDESSGTTIHYYDSAGWSEPFAYVYGDDVHSASWPGVRMADEGEGWYSVTVDATHGLRVMFSDGGKSQHPGTNQPGYLVDGETWFVGSEQYDSMPQGLTVHFYDYANWGTVRMYYYSDAARGPTWPGDAMHAEGDGWYAATIFGMQSARVLFNDGGSRQIPAAGEEGTLVTSESWYRNGAWTTTKPDGVLVLFHKPSDWNAPRIYYYASDTDTGPAWPGSAMKQVSNEWYSYVITKYSTARVLFTDTTQQSPARGAPGYEASGVCSWDSGTWSCGEPTNDGDDNDIPDVLDAVFGGDLDTDGDGLTDGFEAMRTGTSLSDVDSDANGVPDDAEDPDNDGLVNSKERDLGTDPLAADTDGDGFDDGEEAIRTGTNPLRADTDGDGVDDRREIRWGTDPFTPQHAFDVTVPADDAEQDEVNVSVSVNLPADQAATVKVRAYNNPTYFPEDMPGLIGNAYEFTIDGQVGSATLRFRFDEVLLSDPTFDPVICWLDETNQRLEELNTVVTGNEATATVSHFSKYVLINRTVFRDSLTWEDMWSTEQYTAVQVVFVIDDSGSMSGNDPGKKRLSVARDLIGRFPDGARAGIVRFADNQTDLTGGLQDAGTAISALSDLNFHNLGGTNMYKGLQKALDMFEGEDDTTLRTIIVLSDGETYDANLHDTVVAAANKRKVKINTVGLGGGGPGGSFEQRMKMLASQTGGESYHSQDADALNGIYENIGKLIDIETDSDGDGIADWYEDHLALFNGTSLTLDKNNPDTDGDGIVDGDEIAQLEYAYNANRTKVTVTGRLISNPALDDSDGDGIADSDESDFTTDALNPDTDNDGLDDGDEIRRNFDPTKSNLDGDSFPDGAEVAEGFSPYVYDKNWIEQFTCFAVGALGGDFITDDNDPVTFAGQVIGGVVPFSDIRDVIANTIHHDYHFAALSAVGIVPVVGDVSKSVAKAGKFILRNIDDPAKASRLLGILEKRCPSLVEKLAGSDEFVEAAAEFNERGYTKLTKNEKRHLVEAFKQAGLGDNFISSTRDLPIKETATIGGNVWDEKGLKRGSIIDEYLNGHSTGRGLGRTFPVADRLEDRKLVSTKSLDLDANSYQDPNTLRRKLEKYIADLEGFEDNYLKKVDDNGNRYRPIHGGNDNLTTADYDFKVLEVVFPDTPITNKVAETLRVLHDTHAGLSVHDVQVVFKIAK</sequence>
<feature type="chain" id="PRO_5013374434" evidence="6">
    <location>
        <begin position="28"/>
        <end position="1218"/>
    </location>
</feature>
<dbReference type="PROSITE" id="PS00018">
    <property type="entry name" value="EF_HAND_1"/>
    <property type="match status" value="1"/>
</dbReference>
<keyword evidence="3 6" id="KW-0732">Signal</keyword>
<dbReference type="SUPFAM" id="SSF53300">
    <property type="entry name" value="vWA-like"/>
    <property type="match status" value="1"/>
</dbReference>
<dbReference type="AlphaFoldDB" id="A0A261EQI4"/>
<dbReference type="Proteomes" id="UP000216454">
    <property type="component" value="Unassembled WGS sequence"/>
</dbReference>
<evidence type="ECO:0000313" key="8">
    <source>
        <dbReference type="EMBL" id="OZG49120.1"/>
    </source>
</evidence>
<feature type="compositionally biased region" description="Acidic residues" evidence="5">
    <location>
        <begin position="855"/>
        <end position="864"/>
    </location>
</feature>
<proteinExistence type="predicted"/>
<dbReference type="PANTHER" id="PTHR37467:SF1">
    <property type="entry name" value="EXPORTED CALCIUM-BINDING GLYCOPROTEIN"/>
    <property type="match status" value="1"/>
</dbReference>
<evidence type="ECO:0000256" key="1">
    <source>
        <dbReference type="ARBA" id="ARBA00004613"/>
    </source>
</evidence>
<dbReference type="Gene3D" id="3.40.1350.110">
    <property type="match status" value="1"/>
</dbReference>
<dbReference type="Pfam" id="PF18884">
    <property type="entry name" value="TSP3_bac"/>
    <property type="match status" value="6"/>
</dbReference>
<dbReference type="InterPro" id="IPR031965">
    <property type="entry name" value="CBM26"/>
</dbReference>
<comment type="subcellular location">
    <subcellularLocation>
        <location evidence="1">Secreted</location>
    </subcellularLocation>
</comment>
<evidence type="ECO:0000313" key="9">
    <source>
        <dbReference type="Proteomes" id="UP000216454"/>
    </source>
</evidence>
<evidence type="ECO:0000256" key="3">
    <source>
        <dbReference type="ARBA" id="ARBA00022729"/>
    </source>
</evidence>
<dbReference type="SMART" id="SM00327">
    <property type="entry name" value="VWA"/>
    <property type="match status" value="1"/>
</dbReference>
<protein>
    <submittedName>
        <fullName evidence="8">VWA domain-containing protein</fullName>
    </submittedName>
</protein>
<feature type="region of interest" description="Disordered" evidence="5">
    <location>
        <begin position="339"/>
        <end position="398"/>
    </location>
</feature>
<gene>
    <name evidence="8" type="ORF">PSSU_1615</name>
</gene>
<dbReference type="SUPFAM" id="SSF103647">
    <property type="entry name" value="TSP type-3 repeat"/>
    <property type="match status" value="2"/>
</dbReference>
<dbReference type="Gene3D" id="3.40.50.410">
    <property type="entry name" value="von Willebrand factor, type A domain"/>
    <property type="match status" value="1"/>
</dbReference>
<dbReference type="EMBL" id="MWWQ01000017">
    <property type="protein sequence ID" value="OZG49120.1"/>
    <property type="molecule type" value="Genomic_DNA"/>
</dbReference>
<dbReference type="Pfam" id="PF16738">
    <property type="entry name" value="CBM26"/>
    <property type="match status" value="3"/>
</dbReference>
<dbReference type="InterPro" id="IPR013783">
    <property type="entry name" value="Ig-like_fold"/>
</dbReference>
<evidence type="ECO:0000256" key="4">
    <source>
        <dbReference type="ARBA" id="ARBA00022837"/>
    </source>
</evidence>
<feature type="domain" description="VWFA" evidence="7">
    <location>
        <begin position="582"/>
        <end position="753"/>
    </location>
</feature>
<dbReference type="InterPro" id="IPR036465">
    <property type="entry name" value="vWFA_dom_sf"/>
</dbReference>
<dbReference type="InterPro" id="IPR018247">
    <property type="entry name" value="EF_Hand_1_Ca_BS"/>
</dbReference>